<evidence type="ECO:0000259" key="1">
    <source>
        <dbReference type="Pfam" id="PF04865"/>
    </source>
</evidence>
<organism evidence="4 5">
    <name type="scientific">Brevibacillus panacihumi</name>
    <dbReference type="NCBI Taxonomy" id="497735"/>
    <lineage>
        <taxon>Bacteria</taxon>
        <taxon>Bacillati</taxon>
        <taxon>Bacillota</taxon>
        <taxon>Bacilli</taxon>
        <taxon>Bacillales</taxon>
        <taxon>Paenibacillaceae</taxon>
        <taxon>Brevibacillus</taxon>
    </lineage>
</organism>
<dbReference type="PIRSF" id="PIRSF020481">
    <property type="entry name" value="BAP"/>
    <property type="match status" value="1"/>
</dbReference>
<dbReference type="Pfam" id="PF26078">
    <property type="entry name" value="Baseplate_J_M"/>
    <property type="match status" value="1"/>
</dbReference>
<dbReference type="InterPro" id="IPR052726">
    <property type="entry name" value="Phage_Baseplate_Hub"/>
</dbReference>
<feature type="domain" description="Baseplate J-like C-terminal" evidence="3">
    <location>
        <begin position="282"/>
        <end position="360"/>
    </location>
</feature>
<dbReference type="RefSeq" id="WP_122915249.1">
    <property type="nucleotide sequence ID" value="NZ_RHHT01000062.1"/>
</dbReference>
<feature type="domain" description="Baseplate J-like central" evidence="2">
    <location>
        <begin position="203"/>
        <end position="274"/>
    </location>
</feature>
<dbReference type="EMBL" id="RHHT01000062">
    <property type="protein sequence ID" value="RNB72184.1"/>
    <property type="molecule type" value="Genomic_DNA"/>
</dbReference>
<dbReference type="PANTHER" id="PTHR35862:SF1">
    <property type="entry name" value="FELS-2 PROPHAGE PROTEIN"/>
    <property type="match status" value="1"/>
</dbReference>
<dbReference type="InterPro" id="IPR014507">
    <property type="entry name" value="Baseplate_assembly_J_pred"/>
</dbReference>
<dbReference type="PANTHER" id="PTHR35862">
    <property type="entry name" value="FELS-2 PROPHAGE PROTEIN"/>
    <property type="match status" value="1"/>
</dbReference>
<dbReference type="Pfam" id="PF26079">
    <property type="entry name" value="Baseplate_J_C"/>
    <property type="match status" value="1"/>
</dbReference>
<accession>A0A3M8C8Z9</accession>
<dbReference type="AlphaFoldDB" id="A0A3M8C8Z9"/>
<gene>
    <name evidence="4" type="ORF">EDM58_22025</name>
</gene>
<protein>
    <submittedName>
        <fullName evidence="4">Baseplate J/gp47 family protein</fullName>
    </submittedName>
</protein>
<evidence type="ECO:0000313" key="5">
    <source>
        <dbReference type="Proteomes" id="UP000281915"/>
    </source>
</evidence>
<proteinExistence type="predicted"/>
<evidence type="ECO:0000259" key="2">
    <source>
        <dbReference type="Pfam" id="PF26078"/>
    </source>
</evidence>
<dbReference type="InterPro" id="IPR058531">
    <property type="entry name" value="Baseplate_J_M"/>
</dbReference>
<dbReference type="Proteomes" id="UP000281915">
    <property type="component" value="Unassembled WGS sequence"/>
</dbReference>
<dbReference type="InterPro" id="IPR058530">
    <property type="entry name" value="Baseplate_J-like_C"/>
</dbReference>
<sequence length="367" mass="40184">MARFNLPDITFANKSVEQIETEVLSRYEKEANVNLAPADPRRKLLQAIVILLAQQRSLIDYSAKMNLLSYAEDPFLDHLGALTNTWRLQAQPAKATMRFLFSINNMQTIPLGTRVTPGNGLFFAVEQEVTVQPGQTQVDVLVVCMEAGTMGNGYLPGQINQLVDPLPWVQSVTNISASEGGSDIESPDSYANRIRLAPESFSVAGPDGAYEFWAKTASPLIADVSVRSPSPGVVEIRPLLKDGIIPGQEILDQVWATCSDKTVRPLTDMVKVLAPEVVSFDISVTYWIASSSAGSLQEAIEKAVQSYVMWQKTKLGRDINPSELTRLMVNAGAKRVEIASPTFMRLESYQVAEAANVTVNYGGLEDD</sequence>
<evidence type="ECO:0000259" key="3">
    <source>
        <dbReference type="Pfam" id="PF26079"/>
    </source>
</evidence>
<evidence type="ECO:0000313" key="4">
    <source>
        <dbReference type="EMBL" id="RNB72184.1"/>
    </source>
</evidence>
<dbReference type="InterPro" id="IPR006949">
    <property type="entry name" value="Barrel_Baseplate_J-like"/>
</dbReference>
<reference evidence="4 5" key="1">
    <citation type="submission" date="2018-10" db="EMBL/GenBank/DDBJ databases">
        <title>Phylogenomics of Brevibacillus.</title>
        <authorList>
            <person name="Dunlap C."/>
        </authorList>
    </citation>
    <scope>NUCLEOTIDE SEQUENCE [LARGE SCALE GENOMIC DNA]</scope>
    <source>
        <strain evidence="4 5">JCM 15085</strain>
    </source>
</reference>
<name>A0A3M8C8Z9_9BACL</name>
<comment type="caution">
    <text evidence="4">The sequence shown here is derived from an EMBL/GenBank/DDBJ whole genome shotgun (WGS) entry which is preliminary data.</text>
</comment>
<feature type="domain" description="Baseplate protein J-like barrel" evidence="1">
    <location>
        <begin position="101"/>
        <end position="181"/>
    </location>
</feature>
<dbReference type="Pfam" id="PF04865">
    <property type="entry name" value="Baseplate_J"/>
    <property type="match status" value="1"/>
</dbReference>